<accession>A0ABP1FBV6</accession>
<organism evidence="1 2">
    <name type="scientific">Tenacibaculum vairaonense</name>
    <dbReference type="NCBI Taxonomy" id="3137860"/>
    <lineage>
        <taxon>Bacteria</taxon>
        <taxon>Pseudomonadati</taxon>
        <taxon>Bacteroidota</taxon>
        <taxon>Flavobacteriia</taxon>
        <taxon>Flavobacteriales</taxon>
        <taxon>Flavobacteriaceae</taxon>
        <taxon>Tenacibaculum</taxon>
    </lineage>
</organism>
<protein>
    <submittedName>
        <fullName evidence="1">Uncharacterized protein</fullName>
    </submittedName>
</protein>
<comment type="caution">
    <text evidence="1">The sequence shown here is derived from an EMBL/GenBank/DDBJ whole genome shotgun (WGS) entry which is preliminary data.</text>
</comment>
<reference evidence="1 2" key="1">
    <citation type="submission" date="2024-05" db="EMBL/GenBank/DDBJ databases">
        <authorList>
            <person name="Duchaud E."/>
        </authorList>
    </citation>
    <scope>NUCLEOTIDE SEQUENCE [LARGE SCALE GENOMIC DNA]</scope>
    <source>
        <strain evidence="1">Ena-SAMPLE-TAB-13-05-2024-13:56:06:370-140305</strain>
    </source>
</reference>
<dbReference type="Proteomes" id="UP001497602">
    <property type="component" value="Unassembled WGS sequence"/>
</dbReference>
<sequence>MSNPNQKNMAESTTLNETVSVNGITLTLKDFKQFQQANIPKENKPTGPLVNVSDLEGTTDTPYTVTVLAYVPSNPEGGFGSVKNRSGLQLPANFELFLNYDGVEVVTTTDRNKNRQLVDCRNFLVEYSCNETQFDAYDLYYIQFEYLLDDKTLPVDAILVRDKDDDPETDRGTVTSPVDGD</sequence>
<evidence type="ECO:0000313" key="1">
    <source>
        <dbReference type="EMBL" id="CAL2106341.1"/>
    </source>
</evidence>
<dbReference type="EMBL" id="CAXJRC010000012">
    <property type="protein sequence ID" value="CAL2106341.1"/>
    <property type="molecule type" value="Genomic_DNA"/>
</dbReference>
<proteinExistence type="predicted"/>
<evidence type="ECO:0000313" key="2">
    <source>
        <dbReference type="Proteomes" id="UP001497602"/>
    </source>
</evidence>
<name>A0ABP1FBV6_9FLAO</name>
<keyword evidence="2" id="KW-1185">Reference proteome</keyword>
<gene>
    <name evidence="1" type="ORF">T190115A13A_200057</name>
</gene>